<keyword evidence="3 6" id="KW-0812">Transmembrane</keyword>
<comment type="similarity">
    <text evidence="2 6">Belongs to the CTL (choline transporter-like) family.</text>
</comment>
<feature type="transmembrane region" description="Helical" evidence="6">
    <location>
        <begin position="251"/>
        <end position="274"/>
    </location>
</feature>
<evidence type="ECO:0000256" key="4">
    <source>
        <dbReference type="ARBA" id="ARBA00022989"/>
    </source>
</evidence>
<evidence type="ECO:0000256" key="1">
    <source>
        <dbReference type="ARBA" id="ARBA00004141"/>
    </source>
</evidence>
<evidence type="ECO:0000256" key="7">
    <source>
        <dbReference type="SAM" id="MobiDB-lite"/>
    </source>
</evidence>
<evidence type="ECO:0000313" key="8">
    <source>
        <dbReference type="EMBL" id="ACN39939.1"/>
    </source>
</evidence>
<dbReference type="OMA" id="FAWTMEV"/>
<comment type="subcellular location">
    <subcellularLocation>
        <location evidence="6">Cell membrane</location>
        <topology evidence="6">Multi-pass membrane protein</topology>
    </subcellularLocation>
    <subcellularLocation>
        <location evidence="1">Membrane</location>
        <topology evidence="1">Multi-pass membrane protein</topology>
    </subcellularLocation>
</comment>
<dbReference type="GO" id="GO:0005886">
    <property type="term" value="C:plasma membrane"/>
    <property type="evidence" value="ECO:0007669"/>
    <property type="project" value="UniProtKB-SubCell"/>
</dbReference>
<proteinExistence type="evidence at transcript level"/>
<keyword evidence="5 6" id="KW-0472">Membrane</keyword>
<feature type="transmembrane region" description="Helical" evidence="6">
    <location>
        <begin position="151"/>
        <end position="169"/>
    </location>
</feature>
<dbReference type="PANTHER" id="PTHR12385:SF93">
    <property type="entry name" value="CHOLINE TRANSPORTER-LIKE PROTEIN"/>
    <property type="match status" value="1"/>
</dbReference>
<dbReference type="PANTHER" id="PTHR12385">
    <property type="entry name" value="CHOLINE TRANSPORTER-LIKE (SLC FAMILY 44)"/>
    <property type="match status" value="1"/>
</dbReference>
<feature type="transmembrane region" description="Helical" evidence="6">
    <location>
        <begin position="109"/>
        <end position="131"/>
    </location>
</feature>
<reference evidence="8" key="1">
    <citation type="submission" date="2009-02" db="EMBL/GenBank/DDBJ databases">
        <title>Full length sequence-verified cDNA sequences from Sitka spruce (Picea sitchensis).</title>
        <authorList>
            <person name="Reid K.E."/>
            <person name="Liao N."/>
            <person name="Ralph S."/>
            <person name="Kolosova N."/>
            <person name="Oddy C."/>
            <person name="Moore R."/>
            <person name="Mayo M."/>
            <person name="Wagner S."/>
            <person name="King J."/>
            <person name="Yanchuk A."/>
            <person name="Holt R."/>
            <person name="Jones S."/>
            <person name="Marra M."/>
            <person name="Ritland C.E."/>
            <person name="Ritland K."/>
            <person name="Bohlmann J."/>
        </authorList>
    </citation>
    <scope>NUCLEOTIDE SEQUENCE</scope>
    <source>
        <tissue evidence="8">Green portion of the leader tissue</tissue>
    </source>
</reference>
<dbReference type="AlphaFoldDB" id="C0PQ49"/>
<evidence type="ECO:0000256" key="6">
    <source>
        <dbReference type="RuleBase" id="RU368066"/>
    </source>
</evidence>
<comment type="function">
    <text evidence="6">Choline transporter.</text>
</comment>
<sequence>MNAENSIEGFPEIQAEGSNQNSEMDDTVLEVPMQNQPYSSPSPRVQEMRRSRSQIGNQIAPMDMVPYSNTSNSNGNSNTTVAEPVPIRKRQVSYKMDTSSRVCRNRLSAFLFLLHFVIAIGGIGYLGFLGIRKAFRGGKEKFHMEHWYPQLAAAAATGAVFSCVWQAIIRRFPSVMVKGILWSSPTVSLTAAIVLVSTSIPASVGVGVVLLVFSVAQALYACWVTPRLEYAATILSRALAPNPTSKLITDLYQPSFCIVITAFVWTSVWNLGIVGAISNTYGYAALIIFGLLVSFAWTMEVLRNVLNVTVSRVIALFYMRGMQSDTMFSFQRAFTTSLGSVSLGSIMVPVIESLRVVARVVNLVEGEDEFMFSFAHCCLRVMEFTFRFGNSWGFVQVATYGKGFVEASRDTWDLFRERDLEPVVDRDITSALCFLSGITGGSLCIIVSGSWTLATHKSLTATVSLISFFIGYFMCRITMAIPQACVCAYYVCYAENPDNRLFDDTISDHIKYFKDLPV</sequence>
<protein>
    <recommendedName>
        <fullName evidence="6">Choline transporter-like protein</fullName>
    </recommendedName>
</protein>
<accession>C0PQ49</accession>
<feature type="transmembrane region" description="Helical" evidence="6">
    <location>
        <begin position="281"/>
        <end position="299"/>
    </location>
</feature>
<comment type="caution">
    <text evidence="6">Lacks conserved residue(s) required for the propagation of feature annotation.</text>
</comment>
<feature type="region of interest" description="Disordered" evidence="7">
    <location>
        <begin position="1"/>
        <end position="25"/>
    </location>
</feature>
<dbReference type="GO" id="GO:0022857">
    <property type="term" value="F:transmembrane transporter activity"/>
    <property type="evidence" value="ECO:0007669"/>
    <property type="project" value="UniProtKB-UniRule"/>
</dbReference>
<keyword evidence="4 6" id="KW-1133">Transmembrane helix</keyword>
<organism evidence="8">
    <name type="scientific">Picea sitchensis</name>
    <name type="common">Sitka spruce</name>
    <name type="synonym">Pinus sitchensis</name>
    <dbReference type="NCBI Taxonomy" id="3332"/>
    <lineage>
        <taxon>Eukaryota</taxon>
        <taxon>Viridiplantae</taxon>
        <taxon>Streptophyta</taxon>
        <taxon>Embryophyta</taxon>
        <taxon>Tracheophyta</taxon>
        <taxon>Spermatophyta</taxon>
        <taxon>Pinopsida</taxon>
        <taxon>Pinidae</taxon>
        <taxon>Conifers I</taxon>
        <taxon>Pinales</taxon>
        <taxon>Pinaceae</taxon>
        <taxon>Picea</taxon>
    </lineage>
</organism>
<dbReference type="Pfam" id="PF04515">
    <property type="entry name" value="Choline_transpo"/>
    <property type="match status" value="1"/>
</dbReference>
<evidence type="ECO:0000256" key="2">
    <source>
        <dbReference type="ARBA" id="ARBA00007168"/>
    </source>
</evidence>
<dbReference type="InterPro" id="IPR007603">
    <property type="entry name" value="Choline_transptr-like"/>
</dbReference>
<evidence type="ECO:0000256" key="5">
    <source>
        <dbReference type="ARBA" id="ARBA00023136"/>
    </source>
</evidence>
<feature type="transmembrane region" description="Helical" evidence="6">
    <location>
        <begin position="189"/>
        <end position="220"/>
    </location>
</feature>
<dbReference type="EMBL" id="BT070425">
    <property type="protein sequence ID" value="ACN39939.1"/>
    <property type="molecule type" value="mRNA"/>
</dbReference>
<feature type="transmembrane region" description="Helical" evidence="6">
    <location>
        <begin position="428"/>
        <end position="447"/>
    </location>
</feature>
<evidence type="ECO:0000256" key="3">
    <source>
        <dbReference type="ARBA" id="ARBA00022692"/>
    </source>
</evidence>
<name>C0PQ49_PICSI</name>